<keyword evidence="2" id="KW-1185">Reference proteome</keyword>
<evidence type="ECO:0000313" key="1">
    <source>
        <dbReference type="EMBL" id="MBB6669345.1"/>
    </source>
</evidence>
<gene>
    <name evidence="1" type="ORF">H7C19_01450</name>
</gene>
<dbReference type="RefSeq" id="WP_185140760.1">
    <property type="nucleotide sequence ID" value="NZ_JACJVP010000001.1"/>
</dbReference>
<comment type="caution">
    <text evidence="1">The sequence shown here is derived from an EMBL/GenBank/DDBJ whole genome shotgun (WGS) entry which is preliminary data.</text>
</comment>
<sequence>MEMHKRAYIVVKRHKSTNIVEGGNSFEPPNTIGRIDYNQQHFLEERLDPYVT</sequence>
<dbReference type="AlphaFoldDB" id="A0A7X0RN88"/>
<dbReference type="EMBL" id="JACJVP010000001">
    <property type="protein sequence ID" value="MBB6669345.1"/>
    <property type="molecule type" value="Genomic_DNA"/>
</dbReference>
<evidence type="ECO:0000313" key="2">
    <source>
        <dbReference type="Proteomes" id="UP000547209"/>
    </source>
</evidence>
<proteinExistence type="predicted"/>
<organism evidence="1 2">
    <name type="scientific">Cohnella nanjingensis</name>
    <dbReference type="NCBI Taxonomy" id="1387779"/>
    <lineage>
        <taxon>Bacteria</taxon>
        <taxon>Bacillati</taxon>
        <taxon>Bacillota</taxon>
        <taxon>Bacilli</taxon>
        <taxon>Bacillales</taxon>
        <taxon>Paenibacillaceae</taxon>
        <taxon>Cohnella</taxon>
    </lineage>
</organism>
<protein>
    <submittedName>
        <fullName evidence="1">Uncharacterized protein</fullName>
    </submittedName>
</protein>
<dbReference type="Proteomes" id="UP000547209">
    <property type="component" value="Unassembled WGS sequence"/>
</dbReference>
<reference evidence="1 2" key="1">
    <citation type="submission" date="2020-08" db="EMBL/GenBank/DDBJ databases">
        <title>Cohnella phylogeny.</title>
        <authorList>
            <person name="Dunlap C."/>
        </authorList>
    </citation>
    <scope>NUCLEOTIDE SEQUENCE [LARGE SCALE GENOMIC DNA]</scope>
    <source>
        <strain evidence="1 2">DSM 28246</strain>
    </source>
</reference>
<name>A0A7X0RN88_9BACL</name>
<accession>A0A7X0RN88</accession>